<sequence>MDSNIKNLESYPAYPLRGIIPLFGVYKNMLNPQQTAAVKYIDGPLLVLAGAGSGKTRVITQKIAYLIQECGYLAKNVYAVTFTNKAANEMRERVNKVVASSSRRGLNVATFHTLGLTIIKKEVQLTDLKKGFSIFDSEDSANLLKSFLPSSRANDKETLFSIQHLISRWKNELLLPENITYQQSEHPLYEEAMRIYPLYQRALQAYNAVDFDDLIRLPVEILRKNPQTLEKWQQNVRHLLIDEYQDSNTCQYIMVKLLVGERARFTVVGDDDQSIYAWRGAKPENLALLQTDYPQLKVIKLEQNYRSTSRILHAANHLIANNSHLFDKKLWSNLGYGEALKVICCKDEQDEAEQVIADLISHKFRNRTAYGDYAILYRGNHQSRLFEKQLRHQGIPYKISGGQSWFSKAEVKDIFAYLKLLCNFNDDASFLRIINIPKRGIGETTLTYLAQYAQSKESSLFNTCDHLALSELVGEKPRKALTQFKEWILDVKERCEQKEKVLETLREMVEAIGYEAYVYEQTDAPAKAQKKMENVWELLEWVQRLLNKEEDTDLMDVVNKLILIDILEQSDEKEHETVQLMTLHASKGLEFPHVYLVGMEEELLPHKVSIEDEQIDEERRLAYVGITRAQKNICFTLAKKRRKGSELQDCLPSRFLDELPQESLEWYGKTGEKNEHQSKVLAKSHLAGLKSLLE</sequence>
<keyword evidence="16" id="KW-0614">Plasmid</keyword>
<keyword evidence="8 11" id="KW-0413">Isomerase</keyword>
<evidence type="ECO:0000313" key="18">
    <source>
        <dbReference type="Proteomes" id="UP000281170"/>
    </source>
</evidence>
<comment type="similarity">
    <text evidence="1 11">Belongs to the helicase family. UvrD subfamily.</text>
</comment>
<evidence type="ECO:0000256" key="2">
    <source>
        <dbReference type="ARBA" id="ARBA00022705"/>
    </source>
</evidence>
<dbReference type="InterPro" id="IPR014016">
    <property type="entry name" value="UvrD-like_ATP-bd"/>
</dbReference>
<evidence type="ECO:0000256" key="12">
    <source>
        <dbReference type="PROSITE-ProRule" id="PRU00560"/>
    </source>
</evidence>
<keyword evidence="6 11" id="KW-0067">ATP-binding</keyword>
<dbReference type="CDD" id="cd17932">
    <property type="entry name" value="DEXQc_UvrD"/>
    <property type="match status" value="1"/>
</dbReference>
<dbReference type="PANTHER" id="PTHR11070:SF64">
    <property type="entry name" value="ATP-DEPENDENT DNA HELICASE REP"/>
    <property type="match status" value="1"/>
</dbReference>
<dbReference type="PANTHER" id="PTHR11070">
    <property type="entry name" value="UVRD / RECB / PCRA DNA HELICASE FAMILY MEMBER"/>
    <property type="match status" value="1"/>
</dbReference>
<dbReference type="AlphaFoldDB" id="A0A0W0R3Q1"/>
<keyword evidence="3 11" id="KW-0547">Nucleotide-binding</keyword>
<dbReference type="KEGG" id="ladl:NCTC12735_01627"/>
<dbReference type="PROSITE" id="PS51217">
    <property type="entry name" value="UVRD_HELICASE_CTER"/>
    <property type="match status" value="1"/>
</dbReference>
<dbReference type="HAMAP" id="MF_01920">
    <property type="entry name" value="Helicase_Rep"/>
    <property type="match status" value="1"/>
</dbReference>
<dbReference type="GO" id="GO:0006260">
    <property type="term" value="P:DNA replication"/>
    <property type="evidence" value="ECO:0007669"/>
    <property type="project" value="UniProtKB-UniRule"/>
</dbReference>
<dbReference type="EC" id="5.6.2.4" evidence="11"/>
<dbReference type="PROSITE" id="PS51198">
    <property type="entry name" value="UVRD_HELICASE_ATP_BIND"/>
    <property type="match status" value="1"/>
</dbReference>
<evidence type="ECO:0000256" key="4">
    <source>
        <dbReference type="ARBA" id="ARBA00022801"/>
    </source>
</evidence>
<evidence type="ECO:0000259" key="13">
    <source>
        <dbReference type="PROSITE" id="PS51198"/>
    </source>
</evidence>
<gene>
    <name evidence="11 15" type="primary">rep</name>
    <name evidence="15" type="ORF">Lade_0358</name>
    <name evidence="16" type="ORF">NCTC12735_01627</name>
</gene>
<evidence type="ECO:0000256" key="7">
    <source>
        <dbReference type="ARBA" id="ARBA00023125"/>
    </source>
</evidence>
<comment type="catalytic activity">
    <reaction evidence="10 11">
        <text>ATP + H2O = ADP + phosphate + H(+)</text>
        <dbReference type="Rhea" id="RHEA:13065"/>
        <dbReference type="ChEBI" id="CHEBI:15377"/>
        <dbReference type="ChEBI" id="CHEBI:15378"/>
        <dbReference type="ChEBI" id="CHEBI:30616"/>
        <dbReference type="ChEBI" id="CHEBI:43474"/>
        <dbReference type="ChEBI" id="CHEBI:456216"/>
        <dbReference type="EC" id="5.6.2.4"/>
    </reaction>
</comment>
<dbReference type="InterPro" id="IPR014017">
    <property type="entry name" value="DNA_helicase_UvrD-like_C"/>
</dbReference>
<dbReference type="Gene3D" id="1.10.10.160">
    <property type="match status" value="1"/>
</dbReference>
<reference evidence="16 18" key="2">
    <citation type="submission" date="2018-12" db="EMBL/GenBank/DDBJ databases">
        <authorList>
            <consortium name="Pathogen Informatics"/>
        </authorList>
    </citation>
    <scope>NUCLEOTIDE SEQUENCE [LARGE SCALE GENOMIC DNA]</scope>
    <source>
        <strain evidence="16 18">NCTC12735</strain>
        <plasmid evidence="18">24</plasmid>
    </source>
</reference>
<reference evidence="15 17" key="1">
    <citation type="submission" date="2015-11" db="EMBL/GenBank/DDBJ databases">
        <title>Identification of large and diverse effector repertoires of 38 Legionella species.</title>
        <authorList>
            <person name="Burstein D."/>
            <person name="Amaro F."/>
            <person name="Zusman T."/>
            <person name="Lifshitz Z."/>
            <person name="Cohen O."/>
            <person name="Gilbert J.A."/>
            <person name="Pupko T."/>
            <person name="Shuman H.A."/>
            <person name="Segal G."/>
        </authorList>
    </citation>
    <scope>NUCLEOTIDE SEQUENCE [LARGE SCALE GENOMIC DNA]</scope>
    <source>
        <strain evidence="15 17">1762-AUS-E</strain>
    </source>
</reference>
<keyword evidence="4 11" id="KW-0378">Hydrolase</keyword>
<evidence type="ECO:0000256" key="11">
    <source>
        <dbReference type="HAMAP-Rule" id="MF_01920"/>
    </source>
</evidence>
<feature type="binding site" evidence="11">
    <location>
        <position position="306"/>
    </location>
    <ligand>
        <name>ATP</name>
        <dbReference type="ChEBI" id="CHEBI:30616"/>
    </ligand>
</feature>
<name>A0A0W0R3Q1_9GAMM</name>
<dbReference type="InterPro" id="IPR000212">
    <property type="entry name" value="DNA_helicase_UvrD/REP"/>
</dbReference>
<comment type="function">
    <text evidence="11">Rep helicase is a single-stranded DNA-dependent ATPase involved in DNA replication; it can initiate unwinding at a nick in the DNA. It binds to the single-stranded DNA and acts in a progressive fashion along the DNA in the 3' to 5' direction.</text>
</comment>
<dbReference type="GO" id="GO:0016787">
    <property type="term" value="F:hydrolase activity"/>
    <property type="evidence" value="ECO:0007669"/>
    <property type="project" value="UniProtKB-UniRule"/>
</dbReference>
<feature type="domain" description="UvrD-like helicase ATP-binding" evidence="13">
    <location>
        <begin position="28"/>
        <end position="308"/>
    </location>
</feature>
<dbReference type="Gene3D" id="1.10.486.10">
    <property type="entry name" value="PCRA, domain 4"/>
    <property type="match status" value="1"/>
</dbReference>
<dbReference type="Proteomes" id="UP000281170">
    <property type="component" value="Plasmid 24"/>
</dbReference>
<dbReference type="SUPFAM" id="SSF52540">
    <property type="entry name" value="P-loop containing nucleoside triphosphate hydrolases"/>
    <property type="match status" value="1"/>
</dbReference>
<feature type="binding site" evidence="12">
    <location>
        <begin position="49"/>
        <end position="56"/>
    </location>
    <ligand>
        <name>ATP</name>
        <dbReference type="ChEBI" id="CHEBI:30616"/>
    </ligand>
</feature>
<dbReference type="InterPro" id="IPR005752">
    <property type="entry name" value="Helicase_Rep"/>
</dbReference>
<dbReference type="PATRIC" id="fig|45056.6.peg.366"/>
<dbReference type="Pfam" id="PF13361">
    <property type="entry name" value="UvrD_C"/>
    <property type="match status" value="1"/>
</dbReference>
<dbReference type="CDD" id="cd18807">
    <property type="entry name" value="SF1_C_UvrD"/>
    <property type="match status" value="1"/>
</dbReference>
<keyword evidence="7 11" id="KW-0238">DNA-binding</keyword>
<dbReference type="GO" id="GO:0005524">
    <property type="term" value="F:ATP binding"/>
    <property type="evidence" value="ECO:0007669"/>
    <property type="project" value="UniProtKB-UniRule"/>
</dbReference>
<dbReference type="GO" id="GO:0005829">
    <property type="term" value="C:cytosol"/>
    <property type="evidence" value="ECO:0007669"/>
    <property type="project" value="TreeGrafter"/>
</dbReference>
<evidence type="ECO:0000313" key="15">
    <source>
        <dbReference type="EMBL" id="KTC65700.1"/>
    </source>
</evidence>
<evidence type="ECO:0000256" key="5">
    <source>
        <dbReference type="ARBA" id="ARBA00022806"/>
    </source>
</evidence>
<dbReference type="InterPro" id="IPR013986">
    <property type="entry name" value="DExx_box_DNA_helicase_dom_sf"/>
</dbReference>
<comment type="subunit">
    <text evidence="11">Homodimer.</text>
</comment>
<evidence type="ECO:0000256" key="1">
    <source>
        <dbReference type="ARBA" id="ARBA00009922"/>
    </source>
</evidence>
<comment type="catalytic activity">
    <reaction evidence="9 11">
        <text>Couples ATP hydrolysis with the unwinding of duplex DNA by translocating in the 3'-5' direction.</text>
        <dbReference type="EC" id="5.6.2.4"/>
    </reaction>
</comment>
<evidence type="ECO:0000256" key="10">
    <source>
        <dbReference type="ARBA" id="ARBA00048988"/>
    </source>
</evidence>
<dbReference type="Proteomes" id="UP000054859">
    <property type="component" value="Unassembled WGS sequence"/>
</dbReference>
<dbReference type="EMBL" id="LR134433">
    <property type="protein sequence ID" value="VEH85982.1"/>
    <property type="molecule type" value="Genomic_DNA"/>
</dbReference>
<dbReference type="GO" id="GO:0003697">
    <property type="term" value="F:single-stranded DNA binding"/>
    <property type="evidence" value="ECO:0007669"/>
    <property type="project" value="UniProtKB-UniRule"/>
</dbReference>
<evidence type="ECO:0000256" key="3">
    <source>
        <dbReference type="ARBA" id="ARBA00022741"/>
    </source>
</evidence>
<dbReference type="EMBL" id="LNKA01000001">
    <property type="protein sequence ID" value="KTC65700.1"/>
    <property type="molecule type" value="Genomic_DNA"/>
</dbReference>
<organism evidence="15 17">
    <name type="scientific">Legionella adelaidensis</name>
    <dbReference type="NCBI Taxonomy" id="45056"/>
    <lineage>
        <taxon>Bacteria</taxon>
        <taxon>Pseudomonadati</taxon>
        <taxon>Pseudomonadota</taxon>
        <taxon>Gammaproteobacteria</taxon>
        <taxon>Legionellales</taxon>
        <taxon>Legionellaceae</taxon>
        <taxon>Legionella</taxon>
    </lineage>
</organism>
<protein>
    <recommendedName>
        <fullName evidence="11">ATP-dependent DNA helicase Rep</fullName>
        <ecNumber evidence="11">5.6.2.4</ecNumber>
    </recommendedName>
    <alternativeName>
        <fullName evidence="11">DNA 3'-5' helicase Rep</fullName>
    </alternativeName>
</protein>
<evidence type="ECO:0000313" key="17">
    <source>
        <dbReference type="Proteomes" id="UP000054859"/>
    </source>
</evidence>
<keyword evidence="5 11" id="KW-0347">Helicase</keyword>
<evidence type="ECO:0000256" key="6">
    <source>
        <dbReference type="ARBA" id="ARBA00022840"/>
    </source>
</evidence>
<accession>A0A0W0R3Q1</accession>
<dbReference type="Gene3D" id="3.40.50.300">
    <property type="entry name" value="P-loop containing nucleotide triphosphate hydrolases"/>
    <property type="match status" value="2"/>
</dbReference>
<evidence type="ECO:0000313" key="16">
    <source>
        <dbReference type="EMBL" id="VEH85982.1"/>
    </source>
</evidence>
<dbReference type="InterPro" id="IPR027417">
    <property type="entry name" value="P-loop_NTPase"/>
</dbReference>
<keyword evidence="17" id="KW-1185">Reference proteome</keyword>
<dbReference type="STRING" id="45056.Lade_0358"/>
<geneLocation type="plasmid" evidence="16 18">
    <name>24</name>
</geneLocation>
<feature type="domain" description="UvrD-like helicase C-terminal" evidence="14">
    <location>
        <begin position="309"/>
        <end position="588"/>
    </location>
</feature>
<dbReference type="GO" id="GO:0043138">
    <property type="term" value="F:3'-5' DNA helicase activity"/>
    <property type="evidence" value="ECO:0007669"/>
    <property type="project" value="UniProtKB-UniRule"/>
</dbReference>
<evidence type="ECO:0000256" key="8">
    <source>
        <dbReference type="ARBA" id="ARBA00023235"/>
    </source>
</evidence>
<evidence type="ECO:0000259" key="14">
    <source>
        <dbReference type="PROSITE" id="PS51217"/>
    </source>
</evidence>
<dbReference type="Pfam" id="PF00580">
    <property type="entry name" value="UvrD-helicase"/>
    <property type="match status" value="1"/>
</dbReference>
<dbReference type="GO" id="GO:0000725">
    <property type="term" value="P:recombinational repair"/>
    <property type="evidence" value="ECO:0007669"/>
    <property type="project" value="TreeGrafter"/>
</dbReference>
<proteinExistence type="inferred from homology"/>
<keyword evidence="2 11" id="KW-0235">DNA replication</keyword>
<evidence type="ECO:0000256" key="9">
    <source>
        <dbReference type="ARBA" id="ARBA00034617"/>
    </source>
</evidence>